<name>F2CTR0_HORVV</name>
<accession>F2CTR0</accession>
<evidence type="ECO:0000313" key="13">
    <source>
        <dbReference type="EMBL" id="BAJ86231.1"/>
    </source>
</evidence>
<dbReference type="PANTHER" id="PTHR45933">
    <property type="entry name" value="PROTEIN C2-DOMAIN ABA-RELATED 4"/>
    <property type="match status" value="1"/>
</dbReference>
<evidence type="ECO:0000256" key="9">
    <source>
        <dbReference type="ARBA" id="ARBA00023136"/>
    </source>
</evidence>
<dbReference type="PRINTS" id="PR00360">
    <property type="entry name" value="C2DOMAIN"/>
</dbReference>
<dbReference type="InterPro" id="IPR035892">
    <property type="entry name" value="C2_domain_sf"/>
</dbReference>
<dbReference type="GO" id="GO:0046872">
    <property type="term" value="F:metal ion binding"/>
    <property type="evidence" value="ECO:0007669"/>
    <property type="project" value="UniProtKB-KW"/>
</dbReference>
<keyword evidence="10" id="KW-0539">Nucleus</keyword>
<evidence type="ECO:0000256" key="10">
    <source>
        <dbReference type="ARBA" id="ARBA00023242"/>
    </source>
</evidence>
<dbReference type="GO" id="GO:0005886">
    <property type="term" value="C:plasma membrane"/>
    <property type="evidence" value="ECO:0007669"/>
    <property type="project" value="UniProtKB-SubCell"/>
</dbReference>
<sequence length="171" mass="19185">MEDGAEGRGARLGVLKVMVAQGTNLAIRDFTSSDPYVVVRLADKSAKTKVINSCLNPVWNEEMVFSVKEPLGIIKFEVFDRDRFKYDDKMGHAFLDLQPMAAATKLQRALKLTKGETRLRKVPPTTDNCLLSDSFVTYADGEIVLDSRLRLRDVESGELFITVKWIEADAK</sequence>
<keyword evidence="4" id="KW-1003">Cell membrane</keyword>
<protein>
    <submittedName>
        <fullName evidence="13">Predicted protein</fullName>
    </submittedName>
</protein>
<dbReference type="Gene3D" id="2.60.40.150">
    <property type="entry name" value="C2 domain"/>
    <property type="match status" value="1"/>
</dbReference>
<evidence type="ECO:0000256" key="2">
    <source>
        <dbReference type="ARBA" id="ARBA00004236"/>
    </source>
</evidence>
<keyword evidence="9" id="KW-0472">Membrane</keyword>
<dbReference type="GO" id="GO:0005096">
    <property type="term" value="F:GTPase activator activity"/>
    <property type="evidence" value="ECO:0007669"/>
    <property type="project" value="UniProtKB-KW"/>
</dbReference>
<comment type="subcellular location">
    <subcellularLocation>
        <location evidence="2">Cell membrane</location>
    </subcellularLocation>
    <subcellularLocation>
        <location evidence="1">Nucleus</location>
    </subcellularLocation>
</comment>
<evidence type="ECO:0000256" key="1">
    <source>
        <dbReference type="ARBA" id="ARBA00004123"/>
    </source>
</evidence>
<feature type="domain" description="C2" evidence="12">
    <location>
        <begin position="1"/>
        <end position="110"/>
    </location>
</feature>
<evidence type="ECO:0000256" key="4">
    <source>
        <dbReference type="ARBA" id="ARBA00022475"/>
    </source>
</evidence>
<evidence type="ECO:0000256" key="6">
    <source>
        <dbReference type="ARBA" id="ARBA00022723"/>
    </source>
</evidence>
<dbReference type="SMART" id="SM00239">
    <property type="entry name" value="C2"/>
    <property type="match status" value="1"/>
</dbReference>
<evidence type="ECO:0000256" key="3">
    <source>
        <dbReference type="ARBA" id="ARBA00022468"/>
    </source>
</evidence>
<dbReference type="AlphaFoldDB" id="F2CTR0"/>
<dbReference type="EMBL" id="AK355012">
    <property type="protein sequence ID" value="BAJ86231.1"/>
    <property type="molecule type" value="mRNA"/>
</dbReference>
<dbReference type="GO" id="GO:0008289">
    <property type="term" value="F:lipid binding"/>
    <property type="evidence" value="ECO:0007669"/>
    <property type="project" value="UniProtKB-KW"/>
</dbReference>
<dbReference type="GO" id="GO:0009738">
    <property type="term" value="P:abscisic acid-activated signaling pathway"/>
    <property type="evidence" value="ECO:0007669"/>
    <property type="project" value="UniProtKB-KW"/>
</dbReference>
<dbReference type="InterPro" id="IPR000008">
    <property type="entry name" value="C2_dom"/>
</dbReference>
<dbReference type="SUPFAM" id="SSF49562">
    <property type="entry name" value="C2 domain (Calcium/lipid-binding domain, CaLB)"/>
    <property type="match status" value="1"/>
</dbReference>
<dbReference type="GO" id="GO:0005634">
    <property type="term" value="C:nucleus"/>
    <property type="evidence" value="ECO:0007669"/>
    <property type="project" value="UniProtKB-SubCell"/>
</dbReference>
<evidence type="ECO:0000256" key="11">
    <source>
        <dbReference type="ARBA" id="ARBA00024037"/>
    </source>
</evidence>
<evidence type="ECO:0000259" key="12">
    <source>
        <dbReference type="PROSITE" id="PS50004"/>
    </source>
</evidence>
<dbReference type="CDD" id="cd04038">
    <property type="entry name" value="C2_ArfGAP"/>
    <property type="match status" value="1"/>
</dbReference>
<keyword evidence="3" id="KW-0343">GTPase activation</keyword>
<keyword evidence="8" id="KW-0446">Lipid-binding</keyword>
<dbReference type="Pfam" id="PF00168">
    <property type="entry name" value="C2"/>
    <property type="match status" value="1"/>
</dbReference>
<evidence type="ECO:0000256" key="7">
    <source>
        <dbReference type="ARBA" id="ARBA00022837"/>
    </source>
</evidence>
<dbReference type="PANTHER" id="PTHR45933:SF6">
    <property type="entry name" value="PROTEIN C2-DOMAIN ABA-RELATED 11"/>
    <property type="match status" value="1"/>
</dbReference>
<reference evidence="13" key="1">
    <citation type="journal article" date="2011" name="Plant Physiol.">
        <title>Comprehensive sequence analysis of 24,783 barley full-length cDNAs derived from 12 clone libraries.</title>
        <authorList>
            <person name="Matsumoto T."/>
            <person name="Tanaka T."/>
            <person name="Sakai H."/>
            <person name="Amano N."/>
            <person name="Kanamori H."/>
            <person name="Kurita K."/>
            <person name="Kikuta A."/>
            <person name="Kamiya K."/>
            <person name="Yamamoto M."/>
            <person name="Ikawa H."/>
            <person name="Fujii N."/>
            <person name="Hori K."/>
            <person name="Itoh T."/>
            <person name="Sato K."/>
        </authorList>
    </citation>
    <scope>NUCLEOTIDE SEQUENCE</scope>
    <source>
        <tissue evidence="13">Leaf</tissue>
    </source>
</reference>
<dbReference type="PROSITE" id="PS50004">
    <property type="entry name" value="C2"/>
    <property type="match status" value="1"/>
</dbReference>
<comment type="similarity">
    <text evidence="11">Belongs to the plant CAR protein family.</text>
</comment>
<organism evidence="13">
    <name type="scientific">Hordeum vulgare subsp. vulgare</name>
    <name type="common">Domesticated barley</name>
    <dbReference type="NCBI Taxonomy" id="112509"/>
    <lineage>
        <taxon>Eukaryota</taxon>
        <taxon>Viridiplantae</taxon>
        <taxon>Streptophyta</taxon>
        <taxon>Embryophyta</taxon>
        <taxon>Tracheophyta</taxon>
        <taxon>Spermatophyta</taxon>
        <taxon>Magnoliopsida</taxon>
        <taxon>Liliopsida</taxon>
        <taxon>Poales</taxon>
        <taxon>Poaceae</taxon>
        <taxon>BOP clade</taxon>
        <taxon>Pooideae</taxon>
        <taxon>Triticodae</taxon>
        <taxon>Triticeae</taxon>
        <taxon>Hordeinae</taxon>
        <taxon>Hordeum</taxon>
    </lineage>
</organism>
<keyword evidence="6" id="KW-0479">Metal-binding</keyword>
<proteinExistence type="evidence at transcript level"/>
<evidence type="ECO:0000256" key="5">
    <source>
        <dbReference type="ARBA" id="ARBA00022682"/>
    </source>
</evidence>
<keyword evidence="7" id="KW-0106">Calcium</keyword>
<evidence type="ECO:0000256" key="8">
    <source>
        <dbReference type="ARBA" id="ARBA00023121"/>
    </source>
</evidence>
<dbReference type="InterPro" id="IPR044562">
    <property type="entry name" value="CAR1-11"/>
</dbReference>
<keyword evidence="5" id="KW-0938">Abscisic acid signaling pathway</keyword>